<feature type="domain" description="IgGFc-binding protein N-terminal" evidence="3">
    <location>
        <begin position="310"/>
        <end position="618"/>
    </location>
</feature>
<gene>
    <name evidence="4" type="ORF">SAMN02745121_03037</name>
</gene>
<dbReference type="AlphaFoldDB" id="A0A1I1XS25"/>
<keyword evidence="5" id="KW-1185">Reference proteome</keyword>
<dbReference type="PROSITE" id="PS51257">
    <property type="entry name" value="PROKAR_LIPOPROTEIN"/>
    <property type="match status" value="1"/>
</dbReference>
<evidence type="ECO:0000256" key="1">
    <source>
        <dbReference type="SAM" id="MobiDB-lite"/>
    </source>
</evidence>
<sequence length="637" mass="65362">MRFGRRLANVAGGGVAIFGALACGDDSSPAITTPNESATEVMGSTSAPAQTTSSTGEPGLTTTDAPTGEPGTDGTSGQMTTGEVSGTTEDTADTTGATGTTGTTGPRCPAGELACDGDVALTCDDEGNIIETTPCPEVCVPTLGCVLCVPGTDVCDGSVSKHCRADGLGLEESLCDPLQGLFCEPETGRCVGDCASDSLDASYIGCDYYPTVTPNIVAAGFDFAVAVSNTTGEPAQITITRDDLVVDTFEVGPGDVEVAPLPWIGALKEPKASTIVQAGAYRLRSDRPVSVYQYSPLEYDKREQFSYSNDASLLLPTNVWGATTRVIARNTFGALPGAYVVVARLDGTVVEVTPSETGAPVLPGAGIGADGHGKALLNAGDVLLVISGVAGGTPDQADLTGTLVSASAPVQVIGAHACTNVPFDKQACDHLEESNLPLQNLASGYFLTTPLVKPPKQPAAKKARIIRIVATAAATALTYDPPQPGAPTMLEKPGDYAEFTSAQDFWVGASARIAVAEYMLGQKAGGDTGDPAMTIAVPPELFRTTYAVHAPTNYESNYVNVVAPTGSTVSLDGAPVPVPGWTAIGKTGWSVARLPLADTGDGDHRLTGTEAFGVQVYGYGQYTSYWYPGGLNLAPLP</sequence>
<protein>
    <recommendedName>
        <fullName evidence="3">IgGFc-binding protein N-terminal domain-containing protein</fullName>
    </recommendedName>
</protein>
<dbReference type="InterPro" id="IPR035234">
    <property type="entry name" value="IgGFc-bd_N"/>
</dbReference>
<dbReference type="Pfam" id="PF17517">
    <property type="entry name" value="IgGFc_binding"/>
    <property type="match status" value="1"/>
</dbReference>
<feature type="chain" id="PRO_5011532189" description="IgGFc-binding protein N-terminal domain-containing protein" evidence="2">
    <location>
        <begin position="23"/>
        <end position="637"/>
    </location>
</feature>
<organism evidence="4 5">
    <name type="scientific">Nannocystis exedens</name>
    <dbReference type="NCBI Taxonomy" id="54"/>
    <lineage>
        <taxon>Bacteria</taxon>
        <taxon>Pseudomonadati</taxon>
        <taxon>Myxococcota</taxon>
        <taxon>Polyangia</taxon>
        <taxon>Nannocystales</taxon>
        <taxon>Nannocystaceae</taxon>
        <taxon>Nannocystis</taxon>
    </lineage>
</organism>
<evidence type="ECO:0000313" key="5">
    <source>
        <dbReference type="Proteomes" id="UP000199400"/>
    </source>
</evidence>
<evidence type="ECO:0000313" key="4">
    <source>
        <dbReference type="EMBL" id="SFE10115.1"/>
    </source>
</evidence>
<feature type="region of interest" description="Disordered" evidence="1">
    <location>
        <begin position="23"/>
        <end position="103"/>
    </location>
</feature>
<dbReference type="Proteomes" id="UP000199400">
    <property type="component" value="Unassembled WGS sequence"/>
</dbReference>
<feature type="compositionally biased region" description="Polar residues" evidence="1">
    <location>
        <begin position="29"/>
        <end position="38"/>
    </location>
</feature>
<evidence type="ECO:0000256" key="2">
    <source>
        <dbReference type="SAM" id="SignalP"/>
    </source>
</evidence>
<dbReference type="PANTHER" id="PTHR46534">
    <property type="entry name" value="IGGFC_BINDING DOMAIN-CONTAINING PROTEIN"/>
    <property type="match status" value="1"/>
</dbReference>
<feature type="compositionally biased region" description="Low complexity" evidence="1">
    <location>
        <begin position="44"/>
        <end position="55"/>
    </location>
</feature>
<evidence type="ECO:0000259" key="3">
    <source>
        <dbReference type="Pfam" id="PF17517"/>
    </source>
</evidence>
<dbReference type="STRING" id="54.SAMN02745121_03037"/>
<feature type="signal peptide" evidence="2">
    <location>
        <begin position="1"/>
        <end position="22"/>
    </location>
</feature>
<accession>A0A1I1XS25</accession>
<dbReference type="OrthoDB" id="5503392at2"/>
<proteinExistence type="predicted"/>
<dbReference type="RefSeq" id="WP_143140528.1">
    <property type="nucleotide sequence ID" value="NZ_FOMX01000008.1"/>
</dbReference>
<feature type="compositionally biased region" description="Low complexity" evidence="1">
    <location>
        <begin position="86"/>
        <end position="103"/>
    </location>
</feature>
<reference evidence="5" key="1">
    <citation type="submission" date="2016-10" db="EMBL/GenBank/DDBJ databases">
        <authorList>
            <person name="Varghese N."/>
            <person name="Submissions S."/>
        </authorList>
    </citation>
    <scope>NUCLEOTIDE SEQUENCE [LARGE SCALE GENOMIC DNA]</scope>
    <source>
        <strain evidence="5">ATCC 25963</strain>
    </source>
</reference>
<dbReference type="PANTHER" id="PTHR46534:SF1">
    <property type="entry name" value="IGGFC-BINDING PROTEIN N-TERMINAL DOMAIN-CONTAINING PROTEIN"/>
    <property type="match status" value="1"/>
</dbReference>
<dbReference type="EMBL" id="FOMX01000008">
    <property type="protein sequence ID" value="SFE10115.1"/>
    <property type="molecule type" value="Genomic_DNA"/>
</dbReference>
<keyword evidence="2" id="KW-0732">Signal</keyword>
<feature type="compositionally biased region" description="Polar residues" evidence="1">
    <location>
        <begin position="73"/>
        <end position="85"/>
    </location>
</feature>
<name>A0A1I1XS25_9BACT</name>